<keyword evidence="1" id="KW-0472">Membrane</keyword>
<keyword evidence="3" id="KW-1185">Reference proteome</keyword>
<dbReference type="GeneID" id="65112670"/>
<organism evidence="2 3">
    <name type="scientific">Erwinia phage Cronus</name>
    <dbReference type="NCBI Taxonomy" id="2163633"/>
    <lineage>
        <taxon>Viruses</taxon>
        <taxon>Duplodnaviria</taxon>
        <taxon>Heunggongvirae</taxon>
        <taxon>Uroviricota</taxon>
        <taxon>Caudoviricetes</taxon>
        <taxon>Pantevenvirales</taxon>
        <taxon>Straboviridae</taxon>
        <taxon>Tevenvirinae</taxon>
        <taxon>Risoevirus</taxon>
        <taxon>Risoevirus cronus</taxon>
        <taxon>Roskildevirus cronus</taxon>
    </lineage>
</organism>
<dbReference type="RefSeq" id="YP_010095036.1">
    <property type="nucleotide sequence ID" value="NC_055743.1"/>
</dbReference>
<proteinExistence type="predicted"/>
<feature type="transmembrane region" description="Helical" evidence="1">
    <location>
        <begin position="67"/>
        <end position="100"/>
    </location>
</feature>
<evidence type="ECO:0000313" key="3">
    <source>
        <dbReference type="Proteomes" id="UP000246316"/>
    </source>
</evidence>
<evidence type="ECO:0000313" key="2">
    <source>
        <dbReference type="EMBL" id="AWD90528.1"/>
    </source>
</evidence>
<evidence type="ECO:0000256" key="1">
    <source>
        <dbReference type="SAM" id="Phobius"/>
    </source>
</evidence>
<name>A0A2S1GMB3_9CAUD</name>
<reference evidence="2" key="1">
    <citation type="submission" date="2018-03" db="EMBL/GenBank/DDBJ databases">
        <title>Phage therapy in agriculture - a green tech approach to combat plant pathogenic bacteria.</title>
        <authorList>
            <person name="Carstens A.B."/>
            <person name="Djurhuus A.M."/>
            <person name="Hansen L.H."/>
        </authorList>
    </citation>
    <scope>NUCLEOTIDE SEQUENCE [LARGE SCALE GENOMIC DNA]</scope>
</reference>
<keyword evidence="1" id="KW-1133">Transmembrane helix</keyword>
<dbReference type="EMBL" id="MH059636">
    <property type="protein sequence ID" value="AWD90528.1"/>
    <property type="molecule type" value="Genomic_DNA"/>
</dbReference>
<dbReference type="KEGG" id="vg:65112670"/>
<dbReference type="Proteomes" id="UP000246316">
    <property type="component" value="Segment"/>
</dbReference>
<protein>
    <submittedName>
        <fullName evidence="2">Uncharacterized protein</fullName>
    </submittedName>
</protein>
<sequence>MNITKSSWHYRLINKISDKPVPTSLCPYVRKLLLIIVVNLFLVSLITFFFVSLGTEIVAKAGLVAGFWFWIASFFAGGLTIVAIIATVVGGGIGIAYLVNRYKERKQEKKEARQAAGIPPKPKSLVTAWVEAKHDKFCPSLEFTNDK</sequence>
<keyword evidence="1" id="KW-0812">Transmembrane</keyword>
<feature type="transmembrane region" description="Helical" evidence="1">
    <location>
        <begin position="32"/>
        <end position="55"/>
    </location>
</feature>
<accession>A0A2S1GMB3</accession>